<dbReference type="Gene3D" id="3.40.50.1240">
    <property type="entry name" value="Phosphoglycerate mutase-like"/>
    <property type="match status" value="1"/>
</dbReference>
<dbReference type="CDD" id="cd07040">
    <property type="entry name" value="HP"/>
    <property type="match status" value="1"/>
</dbReference>
<proteinExistence type="predicted"/>
<dbReference type="SMART" id="SM00855">
    <property type="entry name" value="PGAM"/>
    <property type="match status" value="1"/>
</dbReference>
<dbReference type="SUPFAM" id="SSF53254">
    <property type="entry name" value="Phosphoglycerate mutase-like"/>
    <property type="match status" value="1"/>
</dbReference>
<sequence>MRHAKSSYPRGFPDHIADHDRRLAPRGVREASLAGGWLRTNVPAIEKVLCSTAMRARETLTHSGIEAPVRYTERLYRADPDTVIKEIKAISDEVTTSLIVSHEPTISAVALALTGSGTNNDAAQRISTKFPTSGIAVLNVAGRWQHLELESAELVAFHVPR</sequence>
<dbReference type="SMR" id="A0A0H3MQF3"/>
<dbReference type="KEGG" id="mlb:MLBr01117"/>
<name>A0A0H3MQF3_MYCLB</name>
<dbReference type="HOGENOM" id="CLU_084603_2_1_11"/>
<protein>
    <recommendedName>
        <fullName evidence="3">Phosphohistidine phosphatase</fullName>
    </recommendedName>
</protein>
<accession>A0A0H3MQF3</accession>
<dbReference type="InterPro" id="IPR029033">
    <property type="entry name" value="His_PPase_superfam"/>
</dbReference>
<evidence type="ECO:0008006" key="3">
    <source>
        <dbReference type="Google" id="ProtNLM"/>
    </source>
</evidence>
<reference evidence="1 2" key="1">
    <citation type="journal article" date="2009" name="Nat. Genet.">
        <title>Comparative genomic and phylogeographic analysis of Mycobacterium leprae.</title>
        <authorList>
            <person name="Monot M."/>
            <person name="Honore N."/>
            <person name="Garnier T."/>
            <person name="Zidane N."/>
            <person name="Sherafi D."/>
            <person name="Paniz-Mondolfi A."/>
            <person name="Matsuoka M."/>
            <person name="Taylor G.M."/>
            <person name="Donoghue H.D."/>
            <person name="Bouwman A."/>
            <person name="Mays S."/>
            <person name="Watson C."/>
            <person name="Lockwood D."/>
            <person name="Khamispour A."/>
            <person name="Dowlati Y."/>
            <person name="Jianping S."/>
            <person name="Rea T.H."/>
            <person name="Vera-Cabrera L."/>
            <person name="Stefani M.M."/>
            <person name="Banu S."/>
            <person name="Macdonald M."/>
            <person name="Sapkota B.R."/>
            <person name="Spencer J.S."/>
            <person name="Thomas J."/>
            <person name="Harshman K."/>
            <person name="Singh P."/>
            <person name="Busso P."/>
            <person name="Gattiker A."/>
            <person name="Rougemont J."/>
            <person name="Brennan P.J."/>
            <person name="Cole S.T."/>
        </authorList>
    </citation>
    <scope>NUCLEOTIDE SEQUENCE [LARGE SCALE GENOMIC DNA]</scope>
    <source>
        <strain evidence="2">Br4923</strain>
    </source>
</reference>
<dbReference type="AlphaFoldDB" id="A0A0H3MQF3"/>
<dbReference type="Proteomes" id="UP000006900">
    <property type="component" value="Chromosome"/>
</dbReference>
<gene>
    <name evidence="1" type="ordered locus">MLBr01117</name>
</gene>
<evidence type="ECO:0000313" key="1">
    <source>
        <dbReference type="EMBL" id="CAR71212.1"/>
    </source>
</evidence>
<dbReference type="InterPro" id="IPR013078">
    <property type="entry name" value="His_Pase_superF_clade-1"/>
</dbReference>
<dbReference type="EMBL" id="FM211192">
    <property type="protein sequence ID" value="CAR71212.1"/>
    <property type="molecule type" value="Genomic_DNA"/>
</dbReference>
<organism evidence="1 2">
    <name type="scientific">Mycobacterium leprae (strain Br4923)</name>
    <dbReference type="NCBI Taxonomy" id="561304"/>
    <lineage>
        <taxon>Bacteria</taxon>
        <taxon>Bacillati</taxon>
        <taxon>Actinomycetota</taxon>
        <taxon>Actinomycetes</taxon>
        <taxon>Mycobacteriales</taxon>
        <taxon>Mycobacteriaceae</taxon>
        <taxon>Mycobacterium</taxon>
    </lineage>
</organism>
<evidence type="ECO:0000313" key="2">
    <source>
        <dbReference type="Proteomes" id="UP000006900"/>
    </source>
</evidence>